<proteinExistence type="predicted"/>
<dbReference type="Gene3D" id="3.40.250.10">
    <property type="entry name" value="Rhodanese-like domain"/>
    <property type="match status" value="2"/>
</dbReference>
<dbReference type="PROSITE" id="PS50206">
    <property type="entry name" value="RHODANESE_3"/>
    <property type="match status" value="2"/>
</dbReference>
<comment type="subcellular location">
    <subcellularLocation>
        <location evidence="1">Cytoplasm</location>
    </subcellularLocation>
</comment>
<accession>A0A178K6X5</accession>
<dbReference type="PANTHER" id="PTHR11364:SF27">
    <property type="entry name" value="SULFURTRANSFERASE"/>
    <property type="match status" value="1"/>
</dbReference>
<evidence type="ECO:0000256" key="3">
    <source>
        <dbReference type="ARBA" id="ARBA00022679"/>
    </source>
</evidence>
<keyword evidence="11" id="KW-1185">Reference proteome</keyword>
<dbReference type="InterPro" id="IPR036873">
    <property type="entry name" value="Rhodanese-like_dom_sf"/>
</dbReference>
<feature type="domain" description="Rhodanese" evidence="9">
    <location>
        <begin position="167"/>
        <end position="288"/>
    </location>
</feature>
<evidence type="ECO:0000313" key="10">
    <source>
        <dbReference type="EMBL" id="OAN13088.1"/>
    </source>
</evidence>
<name>A0A178K6X5_9GAMM</name>
<evidence type="ECO:0000256" key="5">
    <source>
        <dbReference type="ARBA" id="ARBA00051793"/>
    </source>
</evidence>
<dbReference type="SUPFAM" id="SSF52821">
    <property type="entry name" value="Rhodanese/Cell cycle control phosphatase"/>
    <property type="match status" value="2"/>
</dbReference>
<evidence type="ECO:0000256" key="8">
    <source>
        <dbReference type="ARBA" id="ARBA00078354"/>
    </source>
</evidence>
<comment type="caution">
    <text evidence="10">The sequence shown here is derived from an EMBL/GenBank/DDBJ whole genome shotgun (WGS) entry which is preliminary data.</text>
</comment>
<comment type="catalytic activity">
    <reaction evidence="5">
        <text>2-oxo-3-sulfanylpropanoate + [thioredoxin]-dithiol = [thioredoxin]-disulfide + hydrogen sulfide + pyruvate + H(+)</text>
        <dbReference type="Rhea" id="RHEA:21740"/>
        <dbReference type="Rhea" id="RHEA-COMP:10698"/>
        <dbReference type="Rhea" id="RHEA-COMP:10700"/>
        <dbReference type="ChEBI" id="CHEBI:15361"/>
        <dbReference type="ChEBI" id="CHEBI:15378"/>
        <dbReference type="ChEBI" id="CHEBI:29919"/>
        <dbReference type="ChEBI" id="CHEBI:29950"/>
        <dbReference type="ChEBI" id="CHEBI:50058"/>
        <dbReference type="ChEBI" id="CHEBI:57678"/>
        <dbReference type="EC" id="2.8.1.2"/>
    </reaction>
    <physiologicalReaction direction="left-to-right" evidence="5">
        <dbReference type="Rhea" id="RHEA:21741"/>
    </physiologicalReaction>
</comment>
<evidence type="ECO:0000256" key="1">
    <source>
        <dbReference type="ARBA" id="ARBA00004496"/>
    </source>
</evidence>
<dbReference type="AlphaFoldDB" id="A0A178K6X5"/>
<dbReference type="CDD" id="cd01448">
    <property type="entry name" value="TST_Repeat_1"/>
    <property type="match status" value="1"/>
</dbReference>
<gene>
    <name evidence="10" type="ORF">A3K86_15605</name>
</gene>
<keyword evidence="3 10" id="KW-0808">Transferase</keyword>
<sequence>MEIPSSLVTAAWLKQHIDQPDLVVLDASWFMPGSERNAKEEWQQQAIPRARFFDFDTEIKDHASLLPHMLPSAELFAEQVTQLGITNQSKIVVYDSQGIFSAPRVWWMFRAMGHQHVAVLDGGLPAWVQAGGQLSQGEMPISATVDYRANFQPHWLVDADTVNRQLNNYAVTIVDARPKARFNGEQPEPREGVRSGHMPNAQNLPFAKLVVDGHLAKSEKLAQYFEALSLDKTDIDVQLQEQQYIFTCGSGITACILALAAEQTGRTNLAVYDGSWTEWGAETRYPVEC</sequence>
<dbReference type="FunFam" id="3.40.250.10:FF:000001">
    <property type="entry name" value="Sulfurtransferase"/>
    <property type="match status" value="1"/>
</dbReference>
<evidence type="ECO:0000256" key="7">
    <source>
        <dbReference type="ARBA" id="ARBA00070833"/>
    </source>
</evidence>
<keyword evidence="4" id="KW-0677">Repeat</keyword>
<keyword evidence="2" id="KW-0963">Cytoplasm</keyword>
<dbReference type="GO" id="GO:0004792">
    <property type="term" value="F:thiosulfate-cyanide sulfurtransferase activity"/>
    <property type="evidence" value="ECO:0007669"/>
    <property type="project" value="TreeGrafter"/>
</dbReference>
<dbReference type="PANTHER" id="PTHR11364">
    <property type="entry name" value="THIOSULFATE SULFERTANSFERASE"/>
    <property type="match status" value="1"/>
</dbReference>
<dbReference type="FunFam" id="3.40.250.10:FF:000015">
    <property type="entry name" value="Sulfurtransferase"/>
    <property type="match status" value="1"/>
</dbReference>
<dbReference type="CDD" id="cd01449">
    <property type="entry name" value="TST_Repeat_2"/>
    <property type="match status" value="1"/>
</dbReference>
<dbReference type="OrthoDB" id="9781034at2"/>
<dbReference type="RefSeq" id="WP_068333096.1">
    <property type="nucleotide sequence ID" value="NZ_LVHF01000029.1"/>
</dbReference>
<organism evidence="10 11">
    <name type="scientific">Photobacterium jeanii</name>
    <dbReference type="NCBI Taxonomy" id="858640"/>
    <lineage>
        <taxon>Bacteria</taxon>
        <taxon>Pseudomonadati</taxon>
        <taxon>Pseudomonadota</taxon>
        <taxon>Gammaproteobacteria</taxon>
        <taxon>Vibrionales</taxon>
        <taxon>Vibrionaceae</taxon>
        <taxon>Photobacterium</taxon>
    </lineage>
</organism>
<evidence type="ECO:0000313" key="11">
    <source>
        <dbReference type="Proteomes" id="UP000078503"/>
    </source>
</evidence>
<reference evidence="10 11" key="1">
    <citation type="submission" date="2016-03" db="EMBL/GenBank/DDBJ databases">
        <title>Photobacterium proteolyticum sp. nov. a protease producing bacterium isolated from ocean sediments of Laizhou Bay.</title>
        <authorList>
            <person name="Li Y."/>
        </authorList>
    </citation>
    <scope>NUCLEOTIDE SEQUENCE [LARGE SCALE GENOMIC DNA]</scope>
    <source>
        <strain evidence="10 11">R-40508</strain>
    </source>
</reference>
<evidence type="ECO:0000256" key="4">
    <source>
        <dbReference type="ARBA" id="ARBA00022737"/>
    </source>
</evidence>
<dbReference type="Pfam" id="PF00581">
    <property type="entry name" value="Rhodanese"/>
    <property type="match status" value="2"/>
</dbReference>
<dbReference type="STRING" id="858640.A3K86_15605"/>
<evidence type="ECO:0000256" key="6">
    <source>
        <dbReference type="ARBA" id="ARBA00066832"/>
    </source>
</evidence>
<evidence type="ECO:0000256" key="2">
    <source>
        <dbReference type="ARBA" id="ARBA00022490"/>
    </source>
</evidence>
<dbReference type="Proteomes" id="UP000078503">
    <property type="component" value="Unassembled WGS sequence"/>
</dbReference>
<dbReference type="GO" id="GO:0005737">
    <property type="term" value="C:cytoplasm"/>
    <property type="evidence" value="ECO:0007669"/>
    <property type="project" value="UniProtKB-SubCell"/>
</dbReference>
<evidence type="ECO:0000259" key="9">
    <source>
        <dbReference type="PROSITE" id="PS50206"/>
    </source>
</evidence>
<dbReference type="EMBL" id="LVHF01000029">
    <property type="protein sequence ID" value="OAN13088.1"/>
    <property type="molecule type" value="Genomic_DNA"/>
</dbReference>
<protein>
    <recommendedName>
        <fullName evidence="7">3-mercaptopyruvate sulfurtransferase</fullName>
        <ecNumber evidence="6">2.8.1.2</ecNumber>
    </recommendedName>
    <alternativeName>
        <fullName evidence="8">Rhodanese-like protein</fullName>
    </alternativeName>
</protein>
<dbReference type="SMART" id="SM00450">
    <property type="entry name" value="RHOD"/>
    <property type="match status" value="2"/>
</dbReference>
<dbReference type="GO" id="GO:0016784">
    <property type="term" value="F:3-mercaptopyruvate sulfurtransferase activity"/>
    <property type="evidence" value="ECO:0007669"/>
    <property type="project" value="UniProtKB-EC"/>
</dbReference>
<dbReference type="InterPro" id="IPR001763">
    <property type="entry name" value="Rhodanese-like_dom"/>
</dbReference>
<dbReference type="EC" id="2.8.1.2" evidence="6"/>
<dbReference type="InterPro" id="IPR045078">
    <property type="entry name" value="TST/MPST-like"/>
</dbReference>
<feature type="domain" description="Rhodanese" evidence="9">
    <location>
        <begin position="18"/>
        <end position="136"/>
    </location>
</feature>